<evidence type="ECO:0000313" key="3">
    <source>
        <dbReference type="Proteomes" id="UP000198384"/>
    </source>
</evidence>
<accession>A0A238VID6</accession>
<keyword evidence="1" id="KW-0472">Membrane</keyword>
<feature type="transmembrane region" description="Helical" evidence="1">
    <location>
        <begin position="12"/>
        <end position="30"/>
    </location>
</feature>
<dbReference type="Proteomes" id="UP000198384">
    <property type="component" value="Unassembled WGS sequence"/>
</dbReference>
<reference evidence="2 3" key="1">
    <citation type="submission" date="2017-06" db="EMBL/GenBank/DDBJ databases">
        <authorList>
            <person name="Kim H.J."/>
            <person name="Triplett B.A."/>
        </authorList>
    </citation>
    <scope>NUCLEOTIDE SEQUENCE [LARGE SCALE GENOMIC DNA]</scope>
    <source>
        <strain evidence="2 3">DSM 29150</strain>
    </source>
</reference>
<name>A0A238VID6_9FLAO</name>
<proteinExistence type="predicted"/>
<sequence length="83" mass="9003">MKLKSEDTKLIIAGIAGGIAGLALGAYIWSKNDEEKPISSKLKAIAKAIEQLENIDTEDANSLKEKLNTLLLNLNSKYGKSEE</sequence>
<keyword evidence="3" id="KW-1185">Reference proteome</keyword>
<dbReference type="EMBL" id="FZNT01000001">
    <property type="protein sequence ID" value="SNR33944.1"/>
    <property type="molecule type" value="Genomic_DNA"/>
</dbReference>
<evidence type="ECO:0000256" key="1">
    <source>
        <dbReference type="SAM" id="Phobius"/>
    </source>
</evidence>
<keyword evidence="1" id="KW-0812">Transmembrane</keyword>
<evidence type="ECO:0000313" key="2">
    <source>
        <dbReference type="EMBL" id="SNR33944.1"/>
    </source>
</evidence>
<dbReference type="AlphaFoldDB" id="A0A238VID6"/>
<gene>
    <name evidence="2" type="ORF">SAMN06265371_101466</name>
</gene>
<keyword evidence="1" id="KW-1133">Transmembrane helix</keyword>
<protein>
    <submittedName>
        <fullName evidence="2">Uncharacterized protein</fullName>
    </submittedName>
</protein>
<organism evidence="2 3">
    <name type="scientific">Lutibacter agarilyticus</name>
    <dbReference type="NCBI Taxonomy" id="1109740"/>
    <lineage>
        <taxon>Bacteria</taxon>
        <taxon>Pseudomonadati</taxon>
        <taxon>Bacteroidota</taxon>
        <taxon>Flavobacteriia</taxon>
        <taxon>Flavobacteriales</taxon>
        <taxon>Flavobacteriaceae</taxon>
        <taxon>Lutibacter</taxon>
    </lineage>
</organism>
<dbReference type="RefSeq" id="WP_089380107.1">
    <property type="nucleotide sequence ID" value="NZ_FZNT01000001.1"/>
</dbReference>